<feature type="domain" description="DUF1707" evidence="3">
    <location>
        <begin position="7"/>
        <end position="59"/>
    </location>
</feature>
<protein>
    <submittedName>
        <fullName evidence="4">DUF1707 domain-containing protein</fullName>
    </submittedName>
</protein>
<evidence type="ECO:0000256" key="2">
    <source>
        <dbReference type="SAM" id="Phobius"/>
    </source>
</evidence>
<evidence type="ECO:0000313" key="4">
    <source>
        <dbReference type="EMBL" id="MEU0150998.1"/>
    </source>
</evidence>
<feature type="coiled-coil region" evidence="1">
    <location>
        <begin position="7"/>
        <end position="38"/>
    </location>
</feature>
<feature type="transmembrane region" description="Helical" evidence="2">
    <location>
        <begin position="94"/>
        <end position="114"/>
    </location>
</feature>
<name>A0ABV2VDX4_9ACTN</name>
<keyword evidence="2" id="KW-0472">Membrane</keyword>
<keyword evidence="2" id="KW-1133">Transmembrane helix</keyword>
<reference evidence="4 5" key="1">
    <citation type="submission" date="2024-06" db="EMBL/GenBank/DDBJ databases">
        <title>The Natural Products Discovery Center: Release of the First 8490 Sequenced Strains for Exploring Actinobacteria Biosynthetic Diversity.</title>
        <authorList>
            <person name="Kalkreuter E."/>
            <person name="Kautsar S.A."/>
            <person name="Yang D."/>
            <person name="Bader C.D."/>
            <person name="Teijaro C.N."/>
            <person name="Fluegel L."/>
            <person name="Davis C.M."/>
            <person name="Simpson J.R."/>
            <person name="Lauterbach L."/>
            <person name="Steele A.D."/>
            <person name="Gui C."/>
            <person name="Meng S."/>
            <person name="Li G."/>
            <person name="Viehrig K."/>
            <person name="Ye F."/>
            <person name="Su P."/>
            <person name="Kiefer A.F."/>
            <person name="Nichols A."/>
            <person name="Cepeda A.J."/>
            <person name="Yan W."/>
            <person name="Fan B."/>
            <person name="Jiang Y."/>
            <person name="Adhikari A."/>
            <person name="Zheng C.-J."/>
            <person name="Schuster L."/>
            <person name="Cowan T.M."/>
            <person name="Smanski M.J."/>
            <person name="Chevrette M.G."/>
            <person name="De Carvalho L.P.S."/>
            <person name="Shen B."/>
        </authorList>
    </citation>
    <scope>NUCLEOTIDE SEQUENCE [LARGE SCALE GENOMIC DNA]</scope>
    <source>
        <strain evidence="4 5">NPDC006286</strain>
    </source>
</reference>
<comment type="caution">
    <text evidence="4">The sequence shown here is derived from an EMBL/GenBank/DDBJ whole genome shotgun (WGS) entry which is preliminary data.</text>
</comment>
<keyword evidence="5" id="KW-1185">Reference proteome</keyword>
<evidence type="ECO:0000313" key="5">
    <source>
        <dbReference type="Proteomes" id="UP001550348"/>
    </source>
</evidence>
<dbReference type="InterPro" id="IPR012551">
    <property type="entry name" value="DUF1707_SHOCT-like"/>
</dbReference>
<evidence type="ECO:0000259" key="3">
    <source>
        <dbReference type="Pfam" id="PF08044"/>
    </source>
</evidence>
<proteinExistence type="predicted"/>
<dbReference type="Pfam" id="PF08044">
    <property type="entry name" value="DUF1707"/>
    <property type="match status" value="1"/>
</dbReference>
<keyword evidence="2" id="KW-0812">Transmembrane</keyword>
<evidence type="ECO:0000256" key="1">
    <source>
        <dbReference type="SAM" id="Coils"/>
    </source>
</evidence>
<sequence>MDGRSGMRAADADREATAERLRAALEEGRLDLHEYDERLVRAYGAKTYADLDEVVADLPGTTPAQRAAVAPAAPPATTDAGGTVVESGRGAGRLLAIWSPWLRVAGIITAIWLFASLGSGHLGHYWPVWAIGPWGFFLLMRTVGGHDHGWRPAERRGRARRDRRRRR</sequence>
<keyword evidence="1" id="KW-0175">Coiled coil</keyword>
<dbReference type="PANTHER" id="PTHR40763:SF4">
    <property type="entry name" value="DUF1707 DOMAIN-CONTAINING PROTEIN"/>
    <property type="match status" value="1"/>
</dbReference>
<dbReference type="Proteomes" id="UP001550348">
    <property type="component" value="Unassembled WGS sequence"/>
</dbReference>
<dbReference type="RefSeq" id="WP_355663133.1">
    <property type="nucleotide sequence ID" value="NZ_JBEXRX010000005.1"/>
</dbReference>
<accession>A0ABV2VDX4</accession>
<dbReference type="PANTHER" id="PTHR40763">
    <property type="entry name" value="MEMBRANE PROTEIN-RELATED"/>
    <property type="match status" value="1"/>
</dbReference>
<dbReference type="EMBL" id="JBEXRX010000005">
    <property type="protein sequence ID" value="MEU0150998.1"/>
    <property type="molecule type" value="Genomic_DNA"/>
</dbReference>
<feature type="transmembrane region" description="Helical" evidence="2">
    <location>
        <begin position="126"/>
        <end position="144"/>
    </location>
</feature>
<gene>
    <name evidence="4" type="ORF">ABZ071_03560</name>
</gene>
<organism evidence="4 5">
    <name type="scientific">Micromonospora fulviviridis</name>
    <dbReference type="NCBI Taxonomy" id="47860"/>
    <lineage>
        <taxon>Bacteria</taxon>
        <taxon>Bacillati</taxon>
        <taxon>Actinomycetota</taxon>
        <taxon>Actinomycetes</taxon>
        <taxon>Micromonosporales</taxon>
        <taxon>Micromonosporaceae</taxon>
        <taxon>Micromonospora</taxon>
    </lineage>
</organism>